<dbReference type="PROSITE" id="PS50802">
    <property type="entry name" value="OTU"/>
    <property type="match status" value="1"/>
</dbReference>
<dbReference type="InterPro" id="IPR003323">
    <property type="entry name" value="OTU_dom"/>
</dbReference>
<sequence>MGVSEDSEDESLSELERRHDEERVALKARGDRLRASIPKKQRVERARLETELSELFEQLMNTQSEERSKRGLNPNEVVEISSKCASKDNEESNMNVSSKSKGQRRKEKKLQRETEQQKMIEEEKNRLSLIRTDKDEEEEKFASILKQNQLKIHPIPPDGHCLYAAVAHQLSLCRDSTELSSTKRVLRGVLNEIKECKSVEKSVRVVRAAAADGLESLPEQYAPFADCENGENFQGYCDRVRNQSDWGGELELRALAEFLGIQIQIFSAQFPVVTMGSESSALTIRLSFHRHQYSLGEHYNSLVSSI</sequence>
<accession>A0A7S1ES55</accession>
<feature type="compositionally biased region" description="Basic and acidic residues" evidence="1">
    <location>
        <begin position="14"/>
        <end position="34"/>
    </location>
</feature>
<gene>
    <name evidence="3" type="ORF">TOLI1172_LOCUS4984</name>
</gene>
<feature type="region of interest" description="Disordered" evidence="1">
    <location>
        <begin position="1"/>
        <end position="42"/>
    </location>
</feature>
<dbReference type="AlphaFoldDB" id="A0A7S1ES55"/>
<dbReference type="Pfam" id="PF02338">
    <property type="entry name" value="OTU"/>
    <property type="match status" value="1"/>
</dbReference>
<dbReference type="SUPFAM" id="SSF54001">
    <property type="entry name" value="Cysteine proteinases"/>
    <property type="match status" value="1"/>
</dbReference>
<dbReference type="InterPro" id="IPR038765">
    <property type="entry name" value="Papain-like_cys_pep_sf"/>
</dbReference>
<evidence type="ECO:0000256" key="1">
    <source>
        <dbReference type="SAM" id="MobiDB-lite"/>
    </source>
</evidence>
<feature type="compositionally biased region" description="Basic and acidic residues" evidence="1">
    <location>
        <begin position="110"/>
        <end position="119"/>
    </location>
</feature>
<evidence type="ECO:0000313" key="3">
    <source>
        <dbReference type="EMBL" id="CAD8820590.1"/>
    </source>
</evidence>
<evidence type="ECO:0000259" key="2">
    <source>
        <dbReference type="PROSITE" id="PS50802"/>
    </source>
</evidence>
<dbReference type="PANTHER" id="PTHR12419:SF10">
    <property type="entry name" value="DEUBIQUITINASE OTUD6B"/>
    <property type="match status" value="1"/>
</dbReference>
<dbReference type="InterPro" id="IPR050704">
    <property type="entry name" value="Peptidase_C85-like"/>
</dbReference>
<feature type="domain" description="OTU" evidence="2">
    <location>
        <begin position="150"/>
        <end position="305"/>
    </location>
</feature>
<dbReference type="CDD" id="cd22748">
    <property type="entry name" value="OTU_OTUD6-like"/>
    <property type="match status" value="1"/>
</dbReference>
<dbReference type="Gene3D" id="3.90.70.80">
    <property type="match status" value="1"/>
</dbReference>
<feature type="region of interest" description="Disordered" evidence="1">
    <location>
        <begin position="82"/>
        <end position="119"/>
    </location>
</feature>
<name>A0A7S1ES55_9RHOD</name>
<protein>
    <recommendedName>
        <fullName evidence="2">OTU domain-containing protein</fullName>
    </recommendedName>
</protein>
<organism evidence="3">
    <name type="scientific">Timspurckia oligopyrenoides</name>
    <dbReference type="NCBI Taxonomy" id="708627"/>
    <lineage>
        <taxon>Eukaryota</taxon>
        <taxon>Rhodophyta</taxon>
        <taxon>Bangiophyceae</taxon>
        <taxon>Porphyridiales</taxon>
        <taxon>Porphyridiaceae</taxon>
        <taxon>Timspurckia</taxon>
    </lineage>
</organism>
<dbReference type="GO" id="GO:0004843">
    <property type="term" value="F:cysteine-type deubiquitinase activity"/>
    <property type="evidence" value="ECO:0007669"/>
    <property type="project" value="TreeGrafter"/>
</dbReference>
<dbReference type="EMBL" id="HBFP01006967">
    <property type="protein sequence ID" value="CAD8820590.1"/>
    <property type="molecule type" value="Transcribed_RNA"/>
</dbReference>
<dbReference type="GO" id="GO:0016579">
    <property type="term" value="P:protein deubiquitination"/>
    <property type="evidence" value="ECO:0007669"/>
    <property type="project" value="TreeGrafter"/>
</dbReference>
<reference evidence="3" key="1">
    <citation type="submission" date="2021-01" db="EMBL/GenBank/DDBJ databases">
        <authorList>
            <person name="Corre E."/>
            <person name="Pelletier E."/>
            <person name="Niang G."/>
            <person name="Scheremetjew M."/>
            <person name="Finn R."/>
            <person name="Kale V."/>
            <person name="Holt S."/>
            <person name="Cochrane G."/>
            <person name="Meng A."/>
            <person name="Brown T."/>
            <person name="Cohen L."/>
        </authorList>
    </citation>
    <scope>NUCLEOTIDE SEQUENCE</scope>
    <source>
        <strain evidence="3">CCMP3278</strain>
    </source>
</reference>
<dbReference type="PANTHER" id="PTHR12419">
    <property type="entry name" value="OTU DOMAIN CONTAINING PROTEIN"/>
    <property type="match status" value="1"/>
</dbReference>
<proteinExistence type="predicted"/>
<feature type="compositionally biased region" description="Acidic residues" evidence="1">
    <location>
        <begin position="1"/>
        <end position="13"/>
    </location>
</feature>